<evidence type="ECO:0000313" key="14">
    <source>
        <dbReference type="EMBL" id="SIS70104.1"/>
    </source>
</evidence>
<dbReference type="OrthoDB" id="9814202at2"/>
<keyword evidence="6 10" id="KW-0472">Membrane</keyword>
<dbReference type="SUPFAM" id="SSF111352">
    <property type="entry name" value="Ammonium transporter"/>
    <property type="match status" value="1"/>
</dbReference>
<organism evidence="14 15">
    <name type="scientific">Phaeovulum vinaykumarii</name>
    <dbReference type="NCBI Taxonomy" id="407234"/>
    <lineage>
        <taxon>Bacteria</taxon>
        <taxon>Pseudomonadati</taxon>
        <taxon>Pseudomonadota</taxon>
        <taxon>Alphaproteobacteria</taxon>
        <taxon>Rhodobacterales</taxon>
        <taxon>Paracoccaceae</taxon>
        <taxon>Phaeovulum</taxon>
    </lineage>
</organism>
<evidence type="ECO:0000256" key="1">
    <source>
        <dbReference type="ARBA" id="ARBA00004141"/>
    </source>
</evidence>
<evidence type="ECO:0000256" key="10">
    <source>
        <dbReference type="SAM" id="Phobius"/>
    </source>
</evidence>
<feature type="domain" description="HAMP" evidence="13">
    <location>
        <begin position="633"/>
        <end position="685"/>
    </location>
</feature>
<protein>
    <submittedName>
        <fullName evidence="14">Ammonium transporter</fullName>
    </submittedName>
</protein>
<feature type="transmembrane region" description="Helical" evidence="10">
    <location>
        <begin position="187"/>
        <end position="208"/>
    </location>
</feature>
<dbReference type="AlphaFoldDB" id="A0A1N7L8D9"/>
<dbReference type="SUPFAM" id="SSF58104">
    <property type="entry name" value="Methyl-accepting chemotaxis protein (MCP) signaling domain"/>
    <property type="match status" value="1"/>
</dbReference>
<gene>
    <name evidence="14" type="ORF">SAMN05421795_102684</name>
</gene>
<feature type="transmembrane region" description="Helical" evidence="10">
    <location>
        <begin position="258"/>
        <end position="279"/>
    </location>
</feature>
<accession>A0A1N7L8D9</accession>
<dbReference type="Pfam" id="PF00909">
    <property type="entry name" value="Ammonium_transp"/>
    <property type="match status" value="1"/>
</dbReference>
<keyword evidence="11" id="KW-0732">Signal</keyword>
<keyword evidence="5 10" id="KW-1133">Transmembrane helix</keyword>
<dbReference type="EMBL" id="FTOM01000002">
    <property type="protein sequence ID" value="SIS70104.1"/>
    <property type="molecule type" value="Genomic_DNA"/>
</dbReference>
<evidence type="ECO:0000256" key="7">
    <source>
        <dbReference type="ARBA" id="ARBA00023177"/>
    </source>
</evidence>
<dbReference type="Pfam" id="PF00015">
    <property type="entry name" value="MCPsignal"/>
    <property type="match status" value="1"/>
</dbReference>
<comment type="subcellular location">
    <subcellularLocation>
        <location evidence="1">Membrane</location>
        <topology evidence="1">Multi-pass membrane protein</topology>
    </subcellularLocation>
</comment>
<sequence length="951" mass="99804">MRNRTLPILLAGLIALPVPALAEADRFTLQNNLDHVWTTVAAGLVFFMQAGFLLLEAGSVRAKNSINVAQKNMLDFILSTLAFGCVGFAMMFGDSLGGFVGWDSRLAFLNTEGEWNLTFFVFQLVFCGTAATIVSGAIAERMSILGYVLCTLLIGCLIYPVAGHWAWGGLLNGADAGFLAQMGFIDFAGSTVVHSVGGWVGLAAIMVIGARHGKFDENGRPVELHGHSPILATFGAMILWVGWIGFNGGSTTAGTPAFAHIIANTMVAGAFGGLAQFALGRLTEGYHKPEFMINGMLGGLVAITAGCDAVGPHSAALIGAAGGTVAYLARNALERRARLDDPLGAVAVHGVAGALGTILTGVFARDDALLAADRLTQVGVQALGVAIVFLWSFGLAFAVLKTVSVLMRGPDGRPGLRVPLEDEIEGLNIAEHHAPLGLDNVVRAMRKIVEDPRAEVADIPLDPGDESYEVGALFNQIMATIRDRNASERAQSVNVSQIGSFVECLSRVMGCYAQGDFAARIGSEDIPPEFADLARAIDDMAEKVQHMLSEIETSVGAMAQGDLSVRINGAESGVFAAIQTQINTSLADIAQVIEEIEQAVRQASAGDFDTQLPEEGRAGFLFQLCNGVNRINRIATFGLSDISQVVGRVAQGDLDARMRADHVGAFRKIAGDVNDMVDELSGIVADLSASTRIVGETADTILNQNDAVTAAARANQSMVTDLSARVRALVEKTSGNGSRVRDAQSRATSVRQAAEETRAISRETVARMSEAAQAVREINSSLDEIGDLAAQTHLLSINASVEAARAGDHGAGFAVVAGEVRGLAARSADTSREIERHVEAVETKVLDTSQGIGKTDSALDTILDSAVHTAELMDEISAVDAEVIRVMNKIAADLNSIESSALGNLRAAETSERMAHVLQDSAAEALAKLARFAGPAADNLATPPRAAASGG</sequence>
<dbReference type="PANTHER" id="PTHR11730:SF6">
    <property type="entry name" value="AMMONIUM TRANSPORTER"/>
    <property type="match status" value="1"/>
</dbReference>
<evidence type="ECO:0000256" key="5">
    <source>
        <dbReference type="ARBA" id="ARBA00022989"/>
    </source>
</evidence>
<dbReference type="GO" id="GO:0016020">
    <property type="term" value="C:membrane"/>
    <property type="evidence" value="ECO:0007669"/>
    <property type="project" value="UniProtKB-SubCell"/>
</dbReference>
<dbReference type="InterPro" id="IPR004089">
    <property type="entry name" value="MCPsignal_dom"/>
</dbReference>
<dbReference type="SMART" id="SM00304">
    <property type="entry name" value="HAMP"/>
    <property type="match status" value="2"/>
</dbReference>
<dbReference type="SMART" id="SM00283">
    <property type="entry name" value="MA"/>
    <property type="match status" value="1"/>
</dbReference>
<evidence type="ECO:0000256" key="4">
    <source>
        <dbReference type="ARBA" id="ARBA00022692"/>
    </source>
</evidence>
<dbReference type="GO" id="GO:0007165">
    <property type="term" value="P:signal transduction"/>
    <property type="evidence" value="ECO:0007669"/>
    <property type="project" value="UniProtKB-KW"/>
</dbReference>
<evidence type="ECO:0000256" key="11">
    <source>
        <dbReference type="SAM" id="SignalP"/>
    </source>
</evidence>
<dbReference type="PANTHER" id="PTHR11730">
    <property type="entry name" value="AMMONIUM TRANSPORTER"/>
    <property type="match status" value="1"/>
</dbReference>
<dbReference type="Gene3D" id="1.10.3430.10">
    <property type="entry name" value="Ammonium transporter AmtB like domains"/>
    <property type="match status" value="1"/>
</dbReference>
<feature type="transmembrane region" description="Helical" evidence="10">
    <location>
        <begin position="291"/>
        <end position="311"/>
    </location>
</feature>
<keyword evidence="3" id="KW-0813">Transport</keyword>
<comment type="similarity">
    <text evidence="8">Belongs to the methyl-accepting chemotaxis (MCP) protein family.</text>
</comment>
<feature type="domain" description="HAMP" evidence="13">
    <location>
        <begin position="513"/>
        <end position="549"/>
    </location>
</feature>
<comment type="similarity">
    <text evidence="2">Belongs to the ammonia transporter channel (TC 1.A.11.2) family.</text>
</comment>
<dbReference type="RefSeq" id="WP_083947636.1">
    <property type="nucleotide sequence ID" value="NZ_FTOM01000002.1"/>
</dbReference>
<dbReference type="InterPro" id="IPR003660">
    <property type="entry name" value="HAMP_dom"/>
</dbReference>
<feature type="transmembrane region" description="Helical" evidence="10">
    <location>
        <begin position="229"/>
        <end position="246"/>
    </location>
</feature>
<keyword evidence="15" id="KW-1185">Reference proteome</keyword>
<evidence type="ECO:0000259" key="12">
    <source>
        <dbReference type="PROSITE" id="PS50111"/>
    </source>
</evidence>
<dbReference type="PROSITE" id="PS01219">
    <property type="entry name" value="AMMONIUM_TRANSP"/>
    <property type="match status" value="1"/>
</dbReference>
<evidence type="ECO:0000313" key="15">
    <source>
        <dbReference type="Proteomes" id="UP000186098"/>
    </source>
</evidence>
<feature type="transmembrane region" description="Helical" evidence="10">
    <location>
        <begin position="117"/>
        <end position="138"/>
    </location>
</feature>
<feature type="transmembrane region" description="Helical" evidence="10">
    <location>
        <begin position="76"/>
        <end position="97"/>
    </location>
</feature>
<dbReference type="Gene3D" id="1.10.287.950">
    <property type="entry name" value="Methyl-accepting chemotaxis protein"/>
    <property type="match status" value="1"/>
</dbReference>
<dbReference type="InterPro" id="IPR018047">
    <property type="entry name" value="Ammonium_transpt_CS"/>
</dbReference>
<dbReference type="InterPro" id="IPR001905">
    <property type="entry name" value="Ammonium_transpt"/>
</dbReference>
<evidence type="ECO:0000256" key="2">
    <source>
        <dbReference type="ARBA" id="ARBA00005887"/>
    </source>
</evidence>
<proteinExistence type="inferred from homology"/>
<dbReference type="NCBIfam" id="TIGR00836">
    <property type="entry name" value="amt"/>
    <property type="match status" value="1"/>
</dbReference>
<evidence type="ECO:0000256" key="8">
    <source>
        <dbReference type="ARBA" id="ARBA00029447"/>
    </source>
</evidence>
<dbReference type="PROSITE" id="PS50111">
    <property type="entry name" value="CHEMOTAXIS_TRANSDUC_2"/>
    <property type="match status" value="1"/>
</dbReference>
<evidence type="ECO:0000259" key="13">
    <source>
        <dbReference type="PROSITE" id="PS50885"/>
    </source>
</evidence>
<dbReference type="Gene3D" id="1.20.120.1530">
    <property type="match status" value="1"/>
</dbReference>
<keyword evidence="7" id="KW-0924">Ammonia transport</keyword>
<dbReference type="GO" id="GO:0097272">
    <property type="term" value="P:ammonium homeostasis"/>
    <property type="evidence" value="ECO:0007669"/>
    <property type="project" value="TreeGrafter"/>
</dbReference>
<evidence type="ECO:0000256" key="9">
    <source>
        <dbReference type="PROSITE-ProRule" id="PRU00284"/>
    </source>
</evidence>
<reference evidence="15" key="1">
    <citation type="submission" date="2017-01" db="EMBL/GenBank/DDBJ databases">
        <authorList>
            <person name="Varghese N."/>
            <person name="Submissions S."/>
        </authorList>
    </citation>
    <scope>NUCLEOTIDE SEQUENCE [LARGE SCALE GENOMIC DNA]</scope>
    <source>
        <strain evidence="15">DSM 18714</strain>
    </source>
</reference>
<evidence type="ECO:0000256" key="6">
    <source>
        <dbReference type="ARBA" id="ARBA00023136"/>
    </source>
</evidence>
<keyword evidence="9" id="KW-0807">Transducer</keyword>
<keyword evidence="4 10" id="KW-0812">Transmembrane</keyword>
<feature type="signal peptide" evidence="11">
    <location>
        <begin position="1"/>
        <end position="22"/>
    </location>
</feature>
<dbReference type="GO" id="GO:0008519">
    <property type="term" value="F:ammonium channel activity"/>
    <property type="evidence" value="ECO:0007669"/>
    <property type="project" value="InterPro"/>
</dbReference>
<dbReference type="STRING" id="407234.SAMN05421795_102684"/>
<feature type="transmembrane region" description="Helical" evidence="10">
    <location>
        <begin position="34"/>
        <end position="55"/>
    </location>
</feature>
<dbReference type="InterPro" id="IPR024041">
    <property type="entry name" value="NH4_transpt_AmtB-like_dom"/>
</dbReference>
<feature type="transmembrane region" description="Helical" evidence="10">
    <location>
        <begin position="384"/>
        <end position="407"/>
    </location>
</feature>
<name>A0A1N7L8D9_9RHOB</name>
<dbReference type="Proteomes" id="UP000186098">
    <property type="component" value="Unassembled WGS sequence"/>
</dbReference>
<feature type="domain" description="HAMP" evidence="13">
    <location>
        <begin position="550"/>
        <end position="594"/>
    </location>
</feature>
<feature type="domain" description="Methyl-accepting transducer" evidence="12">
    <location>
        <begin position="690"/>
        <end position="919"/>
    </location>
</feature>
<feature type="chain" id="PRO_5012478691" evidence="11">
    <location>
        <begin position="23"/>
        <end position="951"/>
    </location>
</feature>
<evidence type="ECO:0000256" key="3">
    <source>
        <dbReference type="ARBA" id="ARBA00022448"/>
    </source>
</evidence>
<dbReference type="InterPro" id="IPR029020">
    <property type="entry name" value="Ammonium/urea_transptr"/>
</dbReference>
<feature type="transmembrane region" description="Helical" evidence="10">
    <location>
        <begin position="145"/>
        <end position="167"/>
    </location>
</feature>
<feature type="transmembrane region" description="Helical" evidence="10">
    <location>
        <begin position="345"/>
        <end position="364"/>
    </location>
</feature>
<dbReference type="PROSITE" id="PS50885">
    <property type="entry name" value="HAMP"/>
    <property type="match status" value="3"/>
</dbReference>